<dbReference type="PROSITE" id="PS51787">
    <property type="entry name" value="LON_N"/>
    <property type="match status" value="1"/>
</dbReference>
<keyword evidence="5 10" id="KW-0378">Hydrolase</keyword>
<dbReference type="Pfam" id="PF00004">
    <property type="entry name" value="AAA"/>
    <property type="match status" value="1"/>
</dbReference>
<evidence type="ECO:0000256" key="13">
    <source>
        <dbReference type="PIRSR" id="PIRSR001174-2"/>
    </source>
</evidence>
<dbReference type="InterPro" id="IPR008268">
    <property type="entry name" value="Peptidase_S16_AS"/>
</dbReference>
<dbReference type="InterPro" id="IPR003959">
    <property type="entry name" value="ATPase_AAA_core"/>
</dbReference>
<dbReference type="InterPro" id="IPR008269">
    <property type="entry name" value="Lon_proteolytic"/>
</dbReference>
<dbReference type="PRINTS" id="PR00830">
    <property type="entry name" value="ENDOLAPTASE"/>
</dbReference>
<dbReference type="Gene3D" id="2.30.130.40">
    <property type="entry name" value="LON domain-like"/>
    <property type="match status" value="1"/>
</dbReference>
<dbReference type="PANTHER" id="PTHR10046">
    <property type="entry name" value="ATP DEPENDENT LON PROTEASE FAMILY MEMBER"/>
    <property type="match status" value="1"/>
</dbReference>
<dbReference type="InterPro" id="IPR003111">
    <property type="entry name" value="Lon_prtase_N"/>
</dbReference>
<dbReference type="PROSITE" id="PS01046">
    <property type="entry name" value="LON_SER"/>
    <property type="match status" value="1"/>
</dbReference>
<feature type="binding site" evidence="10 13">
    <location>
        <begin position="367"/>
        <end position="374"/>
    </location>
    <ligand>
        <name>ATP</name>
        <dbReference type="ChEBI" id="CHEBI:30616"/>
    </ligand>
</feature>
<evidence type="ECO:0000259" key="18">
    <source>
        <dbReference type="PROSITE" id="PS51787"/>
    </source>
</evidence>
<keyword evidence="4 10" id="KW-0547">Nucleotide-binding</keyword>
<name>A0A1F7UTT2_9BACT</name>
<dbReference type="Gene3D" id="1.20.58.1480">
    <property type="match status" value="1"/>
</dbReference>
<organism evidence="19 20">
    <name type="scientific">Candidatus Uhrbacteria bacterium RIFCSPLOWO2_01_FULL_47_24</name>
    <dbReference type="NCBI Taxonomy" id="1802401"/>
    <lineage>
        <taxon>Bacteria</taxon>
        <taxon>Candidatus Uhriibacteriota</taxon>
    </lineage>
</organism>
<gene>
    <name evidence="10" type="primary">lon</name>
    <name evidence="19" type="ORF">A3B21_04460</name>
</gene>
<dbReference type="InterPro" id="IPR027417">
    <property type="entry name" value="P-loop_NTPase"/>
</dbReference>
<dbReference type="InterPro" id="IPR054594">
    <property type="entry name" value="Lon_lid"/>
</dbReference>
<dbReference type="Gene3D" id="3.30.230.10">
    <property type="match status" value="1"/>
</dbReference>
<dbReference type="GO" id="GO:0004176">
    <property type="term" value="F:ATP-dependent peptidase activity"/>
    <property type="evidence" value="ECO:0007669"/>
    <property type="project" value="UniProtKB-UniRule"/>
</dbReference>
<protein>
    <recommendedName>
        <fullName evidence="10 11">Lon protease</fullName>
        <ecNumber evidence="10 11">3.4.21.53</ecNumber>
    </recommendedName>
    <alternativeName>
        <fullName evidence="10">ATP-dependent protease La</fullName>
    </alternativeName>
</protein>
<dbReference type="GO" id="GO:0016887">
    <property type="term" value="F:ATP hydrolysis activity"/>
    <property type="evidence" value="ECO:0007669"/>
    <property type="project" value="UniProtKB-UniRule"/>
</dbReference>
<keyword evidence="7 10" id="KW-0067">ATP-binding</keyword>
<dbReference type="GO" id="GO:0034605">
    <property type="term" value="P:cellular response to heat"/>
    <property type="evidence" value="ECO:0007669"/>
    <property type="project" value="UniProtKB-UniRule"/>
</dbReference>
<evidence type="ECO:0000313" key="19">
    <source>
        <dbReference type="EMBL" id="OGL81675.1"/>
    </source>
</evidence>
<evidence type="ECO:0000256" key="16">
    <source>
        <dbReference type="SAM" id="Coils"/>
    </source>
</evidence>
<evidence type="ECO:0000256" key="6">
    <source>
        <dbReference type="ARBA" id="ARBA00022825"/>
    </source>
</evidence>
<evidence type="ECO:0000256" key="12">
    <source>
        <dbReference type="PIRSR" id="PIRSR001174-1"/>
    </source>
</evidence>
<dbReference type="Gene3D" id="3.40.50.300">
    <property type="entry name" value="P-loop containing nucleotide triphosphate hydrolases"/>
    <property type="match status" value="1"/>
</dbReference>
<reference evidence="19 20" key="1">
    <citation type="journal article" date="2016" name="Nat. Commun.">
        <title>Thousands of microbial genomes shed light on interconnected biogeochemical processes in an aquifer system.</title>
        <authorList>
            <person name="Anantharaman K."/>
            <person name="Brown C.T."/>
            <person name="Hug L.A."/>
            <person name="Sharon I."/>
            <person name="Castelle C.J."/>
            <person name="Probst A.J."/>
            <person name="Thomas B.C."/>
            <person name="Singh A."/>
            <person name="Wilkins M.J."/>
            <person name="Karaoz U."/>
            <person name="Brodie E.L."/>
            <person name="Williams K.H."/>
            <person name="Hubbard S.S."/>
            <person name="Banfield J.F."/>
        </authorList>
    </citation>
    <scope>NUCLEOTIDE SEQUENCE [LARGE SCALE GENOMIC DNA]</scope>
</reference>
<dbReference type="SUPFAM" id="SSF52540">
    <property type="entry name" value="P-loop containing nucleoside triphosphate hydrolases"/>
    <property type="match status" value="1"/>
</dbReference>
<comment type="induction">
    <text evidence="10">By heat shock.</text>
</comment>
<dbReference type="SUPFAM" id="SSF88697">
    <property type="entry name" value="PUA domain-like"/>
    <property type="match status" value="1"/>
</dbReference>
<dbReference type="STRING" id="1802401.A3B21_04460"/>
<evidence type="ECO:0000256" key="3">
    <source>
        <dbReference type="ARBA" id="ARBA00022670"/>
    </source>
</evidence>
<keyword evidence="6 10" id="KW-0720">Serine protease</keyword>
<dbReference type="EC" id="3.4.21.53" evidence="10 11"/>
<keyword evidence="16" id="KW-0175">Coiled coil</keyword>
<keyword evidence="2 10" id="KW-0963">Cytoplasm</keyword>
<comment type="catalytic activity">
    <reaction evidence="9 10 11 14">
        <text>Hydrolysis of proteins in presence of ATP.</text>
        <dbReference type="EC" id="3.4.21.53"/>
    </reaction>
</comment>
<evidence type="ECO:0000256" key="4">
    <source>
        <dbReference type="ARBA" id="ARBA00022741"/>
    </source>
</evidence>
<dbReference type="GO" id="GO:0043565">
    <property type="term" value="F:sequence-specific DNA binding"/>
    <property type="evidence" value="ECO:0007669"/>
    <property type="project" value="UniProtKB-UniRule"/>
</dbReference>
<dbReference type="GO" id="GO:0004252">
    <property type="term" value="F:serine-type endopeptidase activity"/>
    <property type="evidence" value="ECO:0007669"/>
    <property type="project" value="UniProtKB-UniRule"/>
</dbReference>
<dbReference type="Proteomes" id="UP000176897">
    <property type="component" value="Unassembled WGS sequence"/>
</dbReference>
<dbReference type="SMART" id="SM00382">
    <property type="entry name" value="AAA"/>
    <property type="match status" value="1"/>
</dbReference>
<feature type="domain" description="Lon proteolytic" evidence="17">
    <location>
        <begin position="606"/>
        <end position="787"/>
    </location>
</feature>
<evidence type="ECO:0000256" key="5">
    <source>
        <dbReference type="ARBA" id="ARBA00022801"/>
    </source>
</evidence>
<dbReference type="GO" id="GO:0006515">
    <property type="term" value="P:protein quality control for misfolded or incompletely synthesized proteins"/>
    <property type="evidence" value="ECO:0007669"/>
    <property type="project" value="UniProtKB-UniRule"/>
</dbReference>
<dbReference type="GO" id="GO:0005737">
    <property type="term" value="C:cytoplasm"/>
    <property type="evidence" value="ECO:0007669"/>
    <property type="project" value="UniProtKB-SubCell"/>
</dbReference>
<dbReference type="InterPro" id="IPR004815">
    <property type="entry name" value="Lon_bac/euk-typ"/>
</dbReference>
<comment type="subunit">
    <text evidence="10 11">Homohexamer. Organized in a ring with a central cavity.</text>
</comment>
<evidence type="ECO:0000259" key="17">
    <source>
        <dbReference type="PROSITE" id="PS51786"/>
    </source>
</evidence>
<dbReference type="InterPro" id="IPR046336">
    <property type="entry name" value="Lon_prtase_N_sf"/>
</dbReference>
<dbReference type="SUPFAM" id="SSF54211">
    <property type="entry name" value="Ribosomal protein S5 domain 2-like"/>
    <property type="match status" value="1"/>
</dbReference>
<evidence type="ECO:0000256" key="7">
    <source>
        <dbReference type="ARBA" id="ARBA00022840"/>
    </source>
</evidence>
<feature type="active site" evidence="10 12">
    <location>
        <position position="693"/>
    </location>
</feature>
<keyword evidence="3 10" id="KW-0645">Protease</keyword>
<comment type="similarity">
    <text evidence="10 11 14 15">Belongs to the peptidase S16 family.</text>
</comment>
<dbReference type="FunFam" id="1.20.5.5270:FF:000002">
    <property type="entry name" value="Lon protease homolog"/>
    <property type="match status" value="1"/>
</dbReference>
<evidence type="ECO:0000313" key="20">
    <source>
        <dbReference type="Proteomes" id="UP000176897"/>
    </source>
</evidence>
<dbReference type="HAMAP" id="MF_01973">
    <property type="entry name" value="lon_bact"/>
    <property type="match status" value="1"/>
</dbReference>
<evidence type="ECO:0000256" key="15">
    <source>
        <dbReference type="RuleBase" id="RU000591"/>
    </source>
</evidence>
<dbReference type="AlphaFoldDB" id="A0A1F7UTT2"/>
<evidence type="ECO:0000256" key="10">
    <source>
        <dbReference type="HAMAP-Rule" id="MF_01973"/>
    </source>
</evidence>
<dbReference type="FunFam" id="3.40.50.300:FF:000021">
    <property type="entry name" value="Lon protease homolog"/>
    <property type="match status" value="1"/>
</dbReference>
<sequence length="787" mass="87535">MPLDPIPKFVKAFQSVKDKKELPLVALRDAVVFPGIAMPLLVQRPKSLAALDFAMKHDQLAFFVAQKTEEHEDPTMKDIYTVGTIAKIKEMGKGEDGAVRVLVEGVMRAKISAVTPEAQFVKAKIEPLPPPLVKKTERIEALMYSAINQFREIVSMGAPVPLDVLFVILNITDPWILGDLIASNLDMKVEERQGILESLTVEDKLEKLRQALGRQQQVLRQAKKLQAEVGKELDKMQKEVFLREQMKAIEKELGTAGGRNEAEELKAKIEKAGMSEETKKVALEELNRMERMPSFSPEISYIRTYLDWLVKLPWAKKDESAIDVKKAQKVLDDDHFGLDKVKERMVEYLSVQKLVGKIRGPIICFVGPPGTGKTSIGKSIARALGRKFVRMSLGGVRDEAEIRGFRRTYVGALPGRILQGITTAGTRNPVFMLDEVDKMGFDAFRGDPSAALLEALDPEQNNAFSDHYLEVPFDLSDVMFITTANILDPIPPALKDRMEVIEFPGYTEEEKFWIAQKFLVPKQMKDNGLTEKQIFFTEPALRTIIREYTLEAGVRELERTIAAVCRKVARKVAENGGAKAVRKIGIDDLRELLGPQKYRITLAEKKDEVGLVNGLAWTPAGGDVLLIEATKMPGKGQLILTGHLGQVMQESAQAAFSYARTRAKKLGIKDAFYKNSDLHVHVPSGAIPKDGPSAGVALTLALISALTGKPVRKDIAMTGEITLRGRIMEIGGVKEKVLAAHRGEIKMVLLPKENEKDMVDIPKQIKDQMKFVFAENMDEVLKLALKS</sequence>
<dbReference type="InterPro" id="IPR020568">
    <property type="entry name" value="Ribosomal_Su5_D2-typ_SF"/>
</dbReference>
<dbReference type="PROSITE" id="PS51786">
    <property type="entry name" value="LON_PROTEOLYTIC"/>
    <property type="match status" value="1"/>
</dbReference>
<dbReference type="EMBL" id="MGEJ01000003">
    <property type="protein sequence ID" value="OGL81675.1"/>
    <property type="molecule type" value="Genomic_DNA"/>
</dbReference>
<evidence type="ECO:0000256" key="8">
    <source>
        <dbReference type="ARBA" id="ARBA00023016"/>
    </source>
</evidence>
<dbReference type="GO" id="GO:0005524">
    <property type="term" value="F:ATP binding"/>
    <property type="evidence" value="ECO:0007669"/>
    <property type="project" value="UniProtKB-UniRule"/>
</dbReference>
<dbReference type="PIRSF" id="PIRSF001174">
    <property type="entry name" value="Lon_proteas"/>
    <property type="match status" value="1"/>
</dbReference>
<dbReference type="InterPro" id="IPR014721">
    <property type="entry name" value="Ribsml_uS5_D2-typ_fold_subgr"/>
</dbReference>
<comment type="caution">
    <text evidence="19">The sequence shown here is derived from an EMBL/GenBank/DDBJ whole genome shotgun (WGS) entry which is preliminary data.</text>
</comment>
<accession>A0A1F7UTT2</accession>
<dbReference type="Pfam" id="PF02190">
    <property type="entry name" value="LON_substr_bdg"/>
    <property type="match status" value="1"/>
</dbReference>
<comment type="function">
    <text evidence="10">ATP-dependent serine protease that mediates the selective degradation of mutant and abnormal proteins as well as certain short-lived regulatory proteins. Required for cellular homeostasis and for survival from DNA damage and developmental changes induced by stress. Degrades polypeptides processively to yield small peptide fragments that are 5 to 10 amino acids long. Binds to DNA in a double-stranded, site-specific manner.</text>
</comment>
<evidence type="ECO:0000256" key="14">
    <source>
        <dbReference type="PROSITE-ProRule" id="PRU01122"/>
    </source>
</evidence>
<feature type="active site" evidence="10 12">
    <location>
        <position position="736"/>
    </location>
</feature>
<dbReference type="InterPro" id="IPR015947">
    <property type="entry name" value="PUA-like_sf"/>
</dbReference>
<dbReference type="CDD" id="cd19500">
    <property type="entry name" value="RecA-like_Lon"/>
    <property type="match status" value="1"/>
</dbReference>
<keyword evidence="8 10" id="KW-0346">Stress response</keyword>
<dbReference type="InterPro" id="IPR027065">
    <property type="entry name" value="Lon_Prtase"/>
</dbReference>
<dbReference type="NCBIfam" id="TIGR00763">
    <property type="entry name" value="lon"/>
    <property type="match status" value="1"/>
</dbReference>
<dbReference type="SMART" id="SM00464">
    <property type="entry name" value="LON"/>
    <property type="match status" value="1"/>
</dbReference>
<feature type="coiled-coil region" evidence="16">
    <location>
        <begin position="205"/>
        <end position="239"/>
    </location>
</feature>
<evidence type="ECO:0000256" key="2">
    <source>
        <dbReference type="ARBA" id="ARBA00022490"/>
    </source>
</evidence>
<dbReference type="InterPro" id="IPR003593">
    <property type="entry name" value="AAA+_ATPase"/>
</dbReference>
<dbReference type="Gene3D" id="1.10.8.60">
    <property type="match status" value="1"/>
</dbReference>
<dbReference type="Pfam" id="PF05362">
    <property type="entry name" value="Lon_C"/>
    <property type="match status" value="1"/>
</dbReference>
<proteinExistence type="evidence at transcript level"/>
<comment type="subcellular location">
    <subcellularLocation>
        <location evidence="1 10 11">Cytoplasm</location>
    </subcellularLocation>
</comment>
<dbReference type="InterPro" id="IPR027543">
    <property type="entry name" value="Lon_bac"/>
</dbReference>
<evidence type="ECO:0000256" key="1">
    <source>
        <dbReference type="ARBA" id="ARBA00004496"/>
    </source>
</evidence>
<dbReference type="Pfam" id="PF22667">
    <property type="entry name" value="Lon_lid"/>
    <property type="match status" value="1"/>
</dbReference>
<dbReference type="Gene3D" id="1.20.5.5270">
    <property type="match status" value="1"/>
</dbReference>
<feature type="domain" description="Lon N-terminal" evidence="18">
    <location>
        <begin position="22"/>
        <end position="216"/>
    </location>
</feature>
<evidence type="ECO:0000256" key="11">
    <source>
        <dbReference type="PIRNR" id="PIRNR001174"/>
    </source>
</evidence>
<evidence type="ECO:0000256" key="9">
    <source>
        <dbReference type="ARBA" id="ARBA00050665"/>
    </source>
</evidence>